<dbReference type="InterPro" id="IPR018534">
    <property type="entry name" value="Tet_reg_excision_RteC"/>
</dbReference>
<dbReference type="RefSeq" id="WP_074746837.1">
    <property type="nucleotide sequence ID" value="NZ_FNYS01000013.1"/>
</dbReference>
<name>A0A1H6W9Z6_9FLAO</name>
<organism evidence="1 2">
    <name type="scientific">Myroides marinus</name>
    <dbReference type="NCBI Taxonomy" id="703342"/>
    <lineage>
        <taxon>Bacteria</taxon>
        <taxon>Pseudomonadati</taxon>
        <taxon>Bacteroidota</taxon>
        <taxon>Flavobacteriia</taxon>
        <taxon>Flavobacteriales</taxon>
        <taxon>Flavobacteriaceae</taxon>
        <taxon>Myroides</taxon>
    </lineage>
</organism>
<dbReference type="EMBL" id="FNYS01000013">
    <property type="protein sequence ID" value="SEJ13798.1"/>
    <property type="molecule type" value="Genomic_DNA"/>
</dbReference>
<evidence type="ECO:0000313" key="2">
    <source>
        <dbReference type="Proteomes" id="UP000183077"/>
    </source>
</evidence>
<dbReference type="AlphaFoldDB" id="A0A1H6W9Z6"/>
<sequence length="279" mass="32899">MTQNALYKGVLKTIESKEIELNLIDSTSISKAYEMIQFLRLLLINLKQEILQVGFKNQIDEIDFFKVIKPQVLGKLIFYNKLYSIETSCPIDIVVKNKYYHKHLQELNLEYKKYFAHNEFYKYYNANRTDKDIEYFTLGKTDLLIGINSFIFEIDALFSTYYDYKIARIIAHDLLQNYLHEKIQEYDIGNNSISSSNLVWSESQNALIELIYALYLSGSINNGKGEIRKIAVLFQQVFGIKLLDIHHAFHRMKTRAKSKTCYLDKLKEVLEEYMNKEGW</sequence>
<accession>A0A1H6W9Z6</accession>
<dbReference type="GeneID" id="82257812"/>
<dbReference type="Pfam" id="PF09357">
    <property type="entry name" value="RteC"/>
    <property type="match status" value="1"/>
</dbReference>
<gene>
    <name evidence="1" type="ORF">SAMN04488018_11370</name>
</gene>
<reference evidence="1 2" key="1">
    <citation type="submission" date="2016-10" db="EMBL/GenBank/DDBJ databases">
        <authorList>
            <person name="de Groot N.N."/>
        </authorList>
    </citation>
    <scope>NUCLEOTIDE SEQUENCE [LARGE SCALE GENOMIC DNA]</scope>
    <source>
        <strain evidence="1 2">DSM 23048</strain>
    </source>
</reference>
<dbReference type="Proteomes" id="UP000183077">
    <property type="component" value="Unassembled WGS sequence"/>
</dbReference>
<proteinExistence type="predicted"/>
<protein>
    <submittedName>
        <fullName evidence="1">RteC protein</fullName>
    </submittedName>
</protein>
<evidence type="ECO:0000313" key="1">
    <source>
        <dbReference type="EMBL" id="SEJ13798.1"/>
    </source>
</evidence>